<keyword evidence="7" id="KW-0411">Iron-sulfur</keyword>
<accession>A0ABT6W4W7</accession>
<feature type="region of interest" description="Disordered" evidence="12">
    <location>
        <begin position="63"/>
        <end position="89"/>
    </location>
</feature>
<evidence type="ECO:0000256" key="6">
    <source>
        <dbReference type="ARBA" id="ARBA00023004"/>
    </source>
</evidence>
<evidence type="ECO:0000256" key="1">
    <source>
        <dbReference type="ARBA" id="ARBA00001966"/>
    </source>
</evidence>
<evidence type="ECO:0000256" key="2">
    <source>
        <dbReference type="ARBA" id="ARBA00004496"/>
    </source>
</evidence>
<evidence type="ECO:0000256" key="8">
    <source>
        <dbReference type="ARBA" id="ARBA00023015"/>
    </source>
</evidence>
<evidence type="ECO:0000259" key="13">
    <source>
        <dbReference type="PROSITE" id="PS51674"/>
    </source>
</evidence>
<protein>
    <submittedName>
        <fullName evidence="14">WhiB family transcriptional regulator</fullName>
    </submittedName>
</protein>
<evidence type="ECO:0000256" key="12">
    <source>
        <dbReference type="SAM" id="MobiDB-lite"/>
    </source>
</evidence>
<evidence type="ECO:0000256" key="7">
    <source>
        <dbReference type="ARBA" id="ARBA00023014"/>
    </source>
</evidence>
<evidence type="ECO:0000256" key="11">
    <source>
        <dbReference type="ARBA" id="ARBA00023163"/>
    </source>
</evidence>
<comment type="cofactor">
    <cofactor evidence="1">
        <name>[4Fe-4S] cluster</name>
        <dbReference type="ChEBI" id="CHEBI:49883"/>
    </cofactor>
</comment>
<feature type="compositionally biased region" description="Basic and acidic residues" evidence="12">
    <location>
        <begin position="70"/>
        <end position="89"/>
    </location>
</feature>
<proteinExistence type="inferred from homology"/>
<keyword evidence="10" id="KW-1015">Disulfide bond</keyword>
<dbReference type="PROSITE" id="PS51674">
    <property type="entry name" value="4FE4S_WBL"/>
    <property type="match status" value="1"/>
</dbReference>
<dbReference type="Pfam" id="PF02467">
    <property type="entry name" value="Whib"/>
    <property type="match status" value="1"/>
</dbReference>
<dbReference type="PANTHER" id="PTHR38839">
    <property type="entry name" value="TRANSCRIPTIONAL REGULATOR WHID-RELATED"/>
    <property type="match status" value="1"/>
</dbReference>
<keyword evidence="8" id="KW-0805">Transcription regulation</keyword>
<keyword evidence="9" id="KW-0238">DNA-binding</keyword>
<dbReference type="Proteomes" id="UP001156398">
    <property type="component" value="Unassembled WGS sequence"/>
</dbReference>
<evidence type="ECO:0000313" key="14">
    <source>
        <dbReference type="EMBL" id="MDI5965801.1"/>
    </source>
</evidence>
<keyword evidence="4" id="KW-0004">4Fe-4S</keyword>
<organism evidence="14 15">
    <name type="scientific">Streptantibioticus silvisoli</name>
    <dbReference type="NCBI Taxonomy" id="2705255"/>
    <lineage>
        <taxon>Bacteria</taxon>
        <taxon>Bacillati</taxon>
        <taxon>Actinomycetota</taxon>
        <taxon>Actinomycetes</taxon>
        <taxon>Kitasatosporales</taxon>
        <taxon>Streptomycetaceae</taxon>
        <taxon>Streptantibioticus</taxon>
    </lineage>
</organism>
<evidence type="ECO:0000256" key="5">
    <source>
        <dbReference type="ARBA" id="ARBA00022723"/>
    </source>
</evidence>
<sequence length="89" mass="10207">MTDWHDQAQCRGTDPETFFPAGFGARYLTRIERAKDDCWACQVRLDCLDDALNREGDTAASMRHGIRGGLEPDQRWRVHQQLTERKAAS</sequence>
<keyword evidence="6" id="KW-0408">Iron</keyword>
<dbReference type="RefSeq" id="WP_271322963.1">
    <property type="nucleotide sequence ID" value="NZ_JAAGKO020000040.1"/>
</dbReference>
<comment type="similarity">
    <text evidence="3">Belongs to the WhiB family.</text>
</comment>
<keyword evidence="5" id="KW-0479">Metal-binding</keyword>
<evidence type="ECO:0000256" key="4">
    <source>
        <dbReference type="ARBA" id="ARBA00022485"/>
    </source>
</evidence>
<dbReference type="InterPro" id="IPR034768">
    <property type="entry name" value="4FE4S_WBL"/>
</dbReference>
<dbReference type="InterPro" id="IPR003482">
    <property type="entry name" value="Whib"/>
</dbReference>
<reference evidence="14 15" key="1">
    <citation type="submission" date="2023-05" db="EMBL/GenBank/DDBJ databases">
        <title>Streptantibioticus silvisoli sp. nov., acidotolerant actinomycetes 1 from pine litter.</title>
        <authorList>
            <person name="Swiecimska M."/>
            <person name="Golinska P."/>
            <person name="Sangal V."/>
            <person name="Wachnowicz B."/>
            <person name="Goodfellow M."/>
        </authorList>
    </citation>
    <scope>NUCLEOTIDE SEQUENCE [LARGE SCALE GENOMIC DNA]</scope>
    <source>
        <strain evidence="14 15">SL54</strain>
    </source>
</reference>
<dbReference type="EMBL" id="JAAGKO020000040">
    <property type="protein sequence ID" value="MDI5965801.1"/>
    <property type="molecule type" value="Genomic_DNA"/>
</dbReference>
<evidence type="ECO:0000256" key="10">
    <source>
        <dbReference type="ARBA" id="ARBA00023157"/>
    </source>
</evidence>
<keyword evidence="15" id="KW-1185">Reference proteome</keyword>
<comment type="caution">
    <text evidence="14">The sequence shown here is derived from an EMBL/GenBank/DDBJ whole genome shotgun (WGS) entry which is preliminary data.</text>
</comment>
<keyword evidence="11" id="KW-0804">Transcription</keyword>
<feature type="domain" description="4Fe-4S Wbl-type" evidence="13">
    <location>
        <begin position="9"/>
        <end position="77"/>
    </location>
</feature>
<comment type="subcellular location">
    <subcellularLocation>
        <location evidence="2">Cytoplasm</location>
    </subcellularLocation>
</comment>
<evidence type="ECO:0000313" key="15">
    <source>
        <dbReference type="Proteomes" id="UP001156398"/>
    </source>
</evidence>
<name>A0ABT6W4W7_9ACTN</name>
<evidence type="ECO:0000256" key="9">
    <source>
        <dbReference type="ARBA" id="ARBA00023125"/>
    </source>
</evidence>
<gene>
    <name evidence="14" type="ORF">POF43_024245</name>
</gene>
<evidence type="ECO:0000256" key="3">
    <source>
        <dbReference type="ARBA" id="ARBA00006597"/>
    </source>
</evidence>